<proteinExistence type="predicted"/>
<feature type="compositionally biased region" description="Low complexity" evidence="2">
    <location>
        <begin position="1"/>
        <end position="14"/>
    </location>
</feature>
<dbReference type="PANTHER" id="PTHR32488:SF76">
    <property type="entry name" value="ANKYRIN REPEAT-CONTAINING PROTEIN-RELATED"/>
    <property type="match status" value="1"/>
</dbReference>
<dbReference type="FunCoup" id="Q55B42">
    <property type="interactions" value="9"/>
</dbReference>
<dbReference type="GO" id="GO:0006353">
    <property type="term" value="P:DNA-templated transcription termination"/>
    <property type="evidence" value="ECO:0007669"/>
    <property type="project" value="InterPro"/>
</dbReference>
<keyword evidence="5" id="KW-1185">Reference proteome</keyword>
<feature type="domain" description="Rho termination factor-like N-terminal" evidence="3">
    <location>
        <begin position="23"/>
        <end position="64"/>
    </location>
</feature>
<evidence type="ECO:0000256" key="1">
    <source>
        <dbReference type="SAM" id="Coils"/>
    </source>
</evidence>
<dbReference type="GeneID" id="8617962"/>
<dbReference type="Proteomes" id="UP000002195">
    <property type="component" value="Unassembled WGS sequence"/>
</dbReference>
<dbReference type="PhylomeDB" id="Q55B42"/>
<dbReference type="STRING" id="44689.Q55B42"/>
<reference evidence="4 5" key="1">
    <citation type="journal article" date="2005" name="Nature">
        <title>The genome of the social amoeba Dictyostelium discoideum.</title>
        <authorList>
            <consortium name="The Dictyostelium discoideum Sequencing Consortium"/>
            <person name="Eichinger L."/>
            <person name="Pachebat J.A."/>
            <person name="Glockner G."/>
            <person name="Rajandream M.A."/>
            <person name="Sucgang R."/>
            <person name="Berriman M."/>
            <person name="Song J."/>
            <person name="Olsen R."/>
            <person name="Szafranski K."/>
            <person name="Xu Q."/>
            <person name="Tunggal B."/>
            <person name="Kummerfeld S."/>
            <person name="Madera M."/>
            <person name="Konfortov B.A."/>
            <person name="Rivero F."/>
            <person name="Bankier A.T."/>
            <person name="Lehmann R."/>
            <person name="Hamlin N."/>
            <person name="Davies R."/>
            <person name="Gaudet P."/>
            <person name="Fey P."/>
            <person name="Pilcher K."/>
            <person name="Chen G."/>
            <person name="Saunders D."/>
            <person name="Sodergren E."/>
            <person name="Davis P."/>
            <person name="Kerhornou A."/>
            <person name="Nie X."/>
            <person name="Hall N."/>
            <person name="Anjard C."/>
            <person name="Hemphill L."/>
            <person name="Bason N."/>
            <person name="Farbrother P."/>
            <person name="Desany B."/>
            <person name="Just E."/>
            <person name="Morio T."/>
            <person name="Rost R."/>
            <person name="Churcher C."/>
            <person name="Cooper J."/>
            <person name="Haydock S."/>
            <person name="van Driessche N."/>
            <person name="Cronin A."/>
            <person name="Goodhead I."/>
            <person name="Muzny D."/>
            <person name="Mourier T."/>
            <person name="Pain A."/>
            <person name="Lu M."/>
            <person name="Harper D."/>
            <person name="Lindsay R."/>
            <person name="Hauser H."/>
            <person name="James K."/>
            <person name="Quiles M."/>
            <person name="Madan Babu M."/>
            <person name="Saito T."/>
            <person name="Buchrieser C."/>
            <person name="Wardroper A."/>
            <person name="Felder M."/>
            <person name="Thangavelu M."/>
            <person name="Johnson D."/>
            <person name="Knights A."/>
            <person name="Loulseged H."/>
            <person name="Mungall K."/>
            <person name="Oliver K."/>
            <person name="Price C."/>
            <person name="Quail M.A."/>
            <person name="Urushihara H."/>
            <person name="Hernandez J."/>
            <person name="Rabbinowitsch E."/>
            <person name="Steffen D."/>
            <person name="Sanders M."/>
            <person name="Ma J."/>
            <person name="Kohara Y."/>
            <person name="Sharp S."/>
            <person name="Simmonds M."/>
            <person name="Spiegler S."/>
            <person name="Tivey A."/>
            <person name="Sugano S."/>
            <person name="White B."/>
            <person name="Walker D."/>
            <person name="Woodward J."/>
            <person name="Winckler T."/>
            <person name="Tanaka Y."/>
            <person name="Shaulsky G."/>
            <person name="Schleicher M."/>
            <person name="Weinstock G."/>
            <person name="Rosenthal A."/>
            <person name="Cox E.C."/>
            <person name="Chisholm R.L."/>
            <person name="Gibbs R."/>
            <person name="Loomis W.F."/>
            <person name="Platzer M."/>
            <person name="Kay R.R."/>
            <person name="Williams J."/>
            <person name="Dear P.H."/>
            <person name="Noegel A.A."/>
            <person name="Barrell B."/>
            <person name="Kuspa A."/>
        </authorList>
    </citation>
    <scope>NUCLEOTIDE SEQUENCE [LARGE SCALE GENOMIC DNA]</scope>
    <source>
        <strain evidence="4 5">AX4</strain>
    </source>
</reference>
<organism evidence="4 5">
    <name type="scientific">Dictyostelium discoideum</name>
    <name type="common">Social amoeba</name>
    <dbReference type="NCBI Taxonomy" id="44689"/>
    <lineage>
        <taxon>Eukaryota</taxon>
        <taxon>Amoebozoa</taxon>
        <taxon>Evosea</taxon>
        <taxon>Eumycetozoa</taxon>
        <taxon>Dictyostelia</taxon>
        <taxon>Dictyosteliales</taxon>
        <taxon>Dictyosteliaceae</taxon>
        <taxon>Dictyostelium</taxon>
    </lineage>
</organism>
<dbReference type="dictyBase" id="DDB_G0271438"/>
<dbReference type="RefSeq" id="XP_645770.1">
    <property type="nucleotide sequence ID" value="XM_640678.1"/>
</dbReference>
<keyword evidence="1" id="KW-0175">Coiled coil</keyword>
<dbReference type="EMBL" id="AAFI02000006">
    <property type="protein sequence ID" value="EAL71849.1"/>
    <property type="molecule type" value="Genomic_DNA"/>
</dbReference>
<comment type="caution">
    <text evidence="4">The sequence shown here is derived from an EMBL/GenBank/DDBJ whole genome shotgun (WGS) entry which is preliminary data.</text>
</comment>
<dbReference type="SMART" id="SM00959">
    <property type="entry name" value="Rho_N"/>
    <property type="match status" value="1"/>
</dbReference>
<dbReference type="InParanoid" id="Q55B42"/>
<evidence type="ECO:0000313" key="4">
    <source>
        <dbReference type="EMBL" id="EAL71849.1"/>
    </source>
</evidence>
<dbReference type="InterPro" id="IPR051904">
    <property type="entry name" value="UPF0746_actin_org"/>
</dbReference>
<name>Q55B42_DICDI</name>
<sequence>MKNNNKNNNNNNLENENDIDDSELEKKSLKSIKEIAQSYSISTTNLKKAEIIEKIKSIVKRKREYEEEQEQKENVNSFNKIIKLTITDNIEPTEILFWKLFRNKAIYKKIFSFMDNQFTISYDSIDDICKLVNSNQVNLIREKVYRNCRYLHFHPNQYHNHIADIHFLVKLFSTIKEDDYRFYRNFFNEENDYFSSPNHITQASIISKRLQVFKLFVNEFNYEPTKKDLLYSIISGSNKFIKYILELNSPNSVLFDRKIVDTDFKDFYAKGFGSNYPTKEDSFFKGFLCFLNNINLDENDRDQYYKLLIGQSIHNPYSGYGFQINEKSTLKSLITTARLILKLKTPSASYKVQFKEECFPKVLKKIEAVATIEEIDNFIKKIDKVNLKSFLDDPINFNNSDDNNEIKNFIKKLLKLYYLNFSIELSNTLYFCYYHEDSNDDYKVFHFHHLIETAFRFGNYEILESYETINCLHFLPGIGQDHSNQNHDSHRYKVLFSHCFNKGKKIKFIDHIIQRTIQQPEPGFQIYFLYMLVIHNNIELVKYYSNKVGKNIQVESIGRLTPPTYYIESIEMLEYLFYNQCNYFRDVFFDGKKSTFYKNLELLKHFESLLNKSKLGCGSGNCSGMHSYNGLVSFIKGMGFGSGIYGSFEYKSNKNYVDFAKHFASNPQIYKGYTFDYEHLFLLFTTPVSSSSSFSSKISINFETLRNLLINAYSFGRSPIFERSKPTHTQHHYSREYLKFFDWMCINYSHEIGDRSCRFLYTNEERYKYHLLIAVDRIDLDKDNYYNGGNDQEEGNISVYIERLNSLTYDVIYFTPYLYEINNFKFLNWFLTIIEKYHNSKSTSSHDKSIMESMVFTFMEYITLHSKLQILEYIHHNFHFILKKQSDGGILNIGELKSFIFSSLKRDSIKISKFLFQFITITKNEFGKYSNEKTKSYFKNMFK</sequence>
<dbReference type="AlphaFoldDB" id="Q55B42"/>
<dbReference type="OMA" id="NESAIPW"/>
<evidence type="ECO:0000256" key="2">
    <source>
        <dbReference type="SAM" id="MobiDB-lite"/>
    </source>
</evidence>
<feature type="region of interest" description="Disordered" evidence="2">
    <location>
        <begin position="1"/>
        <end position="22"/>
    </location>
</feature>
<protein>
    <recommendedName>
        <fullName evidence="3">Rho termination factor-like N-terminal domain-containing protein</fullName>
    </recommendedName>
</protein>
<evidence type="ECO:0000259" key="3">
    <source>
        <dbReference type="SMART" id="SM00959"/>
    </source>
</evidence>
<accession>Q55B42</accession>
<dbReference type="InterPro" id="IPR011112">
    <property type="entry name" value="Rho-like_N"/>
</dbReference>
<dbReference type="SMR" id="Q55B42"/>
<dbReference type="KEGG" id="ddi:DDB_G0271438"/>
<dbReference type="PANTHER" id="PTHR32488">
    <property type="entry name" value="UPF0746 PROTEIN DDB_G0280785-RELATED"/>
    <property type="match status" value="1"/>
</dbReference>
<dbReference type="PaxDb" id="44689-DDB0216828"/>
<dbReference type="HOGENOM" id="CLU_325022_0_0_1"/>
<feature type="coiled-coil region" evidence="1">
    <location>
        <begin position="48"/>
        <end position="75"/>
    </location>
</feature>
<gene>
    <name evidence="4" type="ORF">DDB_G0271438</name>
</gene>
<evidence type="ECO:0000313" key="5">
    <source>
        <dbReference type="Proteomes" id="UP000002195"/>
    </source>
</evidence>
<dbReference type="eggNOG" id="ENOG502RIA0">
    <property type="taxonomic scope" value="Eukaryota"/>
</dbReference>
<dbReference type="VEuPathDB" id="AmoebaDB:DDB_G0271438"/>